<organism evidence="2 3">
    <name type="scientific">Chromobacterium fluminis</name>
    <dbReference type="NCBI Taxonomy" id="3044269"/>
    <lineage>
        <taxon>Bacteria</taxon>
        <taxon>Pseudomonadati</taxon>
        <taxon>Pseudomonadota</taxon>
        <taxon>Betaproteobacteria</taxon>
        <taxon>Neisseriales</taxon>
        <taxon>Chromobacteriaceae</taxon>
        <taxon>Chromobacterium</taxon>
    </lineage>
</organism>
<dbReference type="RefSeq" id="WP_166450955.1">
    <property type="nucleotide sequence ID" value="NZ_JAAOMA010000004.1"/>
</dbReference>
<keyword evidence="3" id="KW-1185">Reference proteome</keyword>
<evidence type="ECO:0000313" key="2">
    <source>
        <dbReference type="EMBL" id="NHR04438.1"/>
    </source>
</evidence>
<evidence type="ECO:0000256" key="1">
    <source>
        <dbReference type="SAM" id="MobiDB-lite"/>
    </source>
</evidence>
<dbReference type="Proteomes" id="UP001515641">
    <property type="component" value="Unassembled WGS sequence"/>
</dbReference>
<dbReference type="EMBL" id="JAAOMA010000004">
    <property type="protein sequence ID" value="NHR04438.1"/>
    <property type="molecule type" value="Genomic_DNA"/>
</dbReference>
<protein>
    <submittedName>
        <fullName evidence="2">Uncharacterized protein</fullName>
    </submittedName>
</protein>
<comment type="caution">
    <text evidence="2">The sequence shown here is derived from an EMBL/GenBank/DDBJ whole genome shotgun (WGS) entry which is preliminary data.</text>
</comment>
<feature type="region of interest" description="Disordered" evidence="1">
    <location>
        <begin position="134"/>
        <end position="153"/>
    </location>
</feature>
<accession>A0ABX0L5Z8</accession>
<reference evidence="2 3" key="1">
    <citation type="submission" date="2020-03" db="EMBL/GenBank/DDBJ databases">
        <title>Draft genome sequence of environmentally isolated cultures.</title>
        <authorList>
            <person name="Wilson H.S."/>
            <person name="De Leon M.E."/>
        </authorList>
    </citation>
    <scope>NUCLEOTIDE SEQUENCE [LARGE SCALE GENOMIC DNA]</scope>
    <source>
        <strain evidence="2 3">HSC-31F16</strain>
    </source>
</reference>
<name>A0ABX0L5Z8_9NEIS</name>
<gene>
    <name evidence="2" type="ORF">HA052_04435</name>
</gene>
<evidence type="ECO:0000313" key="3">
    <source>
        <dbReference type="Proteomes" id="UP001515641"/>
    </source>
</evidence>
<proteinExistence type="predicted"/>
<sequence>MPVETNGVSTRVLSLLVVRDCKRKVSWLFTGQPKANANELAFWGPSGRCRFSPMLLSDRPEIWVDDVRIELPPLKTCRLIDRALTGEKVVVMKSEVNEISNVLKVGFELSIVPNPGRVGSHFLVSNPELLQPLGGTRPATARQYHSSPLRLTA</sequence>